<name>F5XIH1_MICPN</name>
<organism evidence="1 2">
    <name type="scientific">Microlunatus phosphovorus (strain ATCC 700054 / DSM 10555 / JCM 9379 / NBRC 101784 / NCIMB 13414 / VKM Ac-1990 / NM-1)</name>
    <dbReference type="NCBI Taxonomy" id="1032480"/>
    <lineage>
        <taxon>Bacteria</taxon>
        <taxon>Bacillati</taxon>
        <taxon>Actinomycetota</taxon>
        <taxon>Actinomycetes</taxon>
        <taxon>Propionibacteriales</taxon>
        <taxon>Propionibacteriaceae</taxon>
        <taxon>Microlunatus</taxon>
    </lineage>
</organism>
<dbReference type="AlphaFoldDB" id="F5XIH1"/>
<evidence type="ECO:0000313" key="2">
    <source>
        <dbReference type="Proteomes" id="UP000007947"/>
    </source>
</evidence>
<sequence>MGRSGSRCAICRRPLVAAKTTQDGEAVVGDEAHIAAQSDGGPRFGDLPDGVGVDAYDNLILLCRVDHKKVDDQPRHFTGEKLRQVKREHEHWVAGRLDEPDIPGLYDPVRGPLPMAPLTTGALVWRYIVGAEAWYLDGPHDAAAEAVDLADEFLQVCSDYLEIATTINEQSRQAVRDAIRHLQEYLPRLAEHGLLVFGAKQVRSASGEPPILFDVVILKVIRADDPGIRLAEHDG</sequence>
<gene>
    <name evidence="1" type="ordered locus">MLP_51950</name>
</gene>
<dbReference type="CDD" id="cd00085">
    <property type="entry name" value="HNHc"/>
    <property type="match status" value="1"/>
</dbReference>
<dbReference type="Proteomes" id="UP000007947">
    <property type="component" value="Chromosome"/>
</dbReference>
<dbReference type="KEGG" id="mph:MLP_51950"/>
<proteinExistence type="predicted"/>
<evidence type="ECO:0008006" key="3">
    <source>
        <dbReference type="Google" id="ProtNLM"/>
    </source>
</evidence>
<protein>
    <recommendedName>
        <fullName evidence="3">HNH nuclease domain-containing protein</fullName>
    </recommendedName>
</protein>
<reference evidence="1 2" key="1">
    <citation type="submission" date="2011-05" db="EMBL/GenBank/DDBJ databases">
        <title>Whole genome sequence of Microlunatus phosphovorus NM-1.</title>
        <authorList>
            <person name="Hosoyama A."/>
            <person name="Sasaki K."/>
            <person name="Harada T."/>
            <person name="Igarashi R."/>
            <person name="Kawakoshi A."/>
            <person name="Sasagawa M."/>
            <person name="Fukada J."/>
            <person name="Nakamura S."/>
            <person name="Katano Y."/>
            <person name="Hanada S."/>
            <person name="Kamagata Y."/>
            <person name="Nakamura N."/>
            <person name="Yamazaki S."/>
            <person name="Fujita N."/>
        </authorList>
    </citation>
    <scope>NUCLEOTIDE SEQUENCE [LARGE SCALE GENOMIC DNA]</scope>
    <source>
        <strain evidence="2">ATCC 700054 / DSM 10555 / JCM 9379 / NBRC 101784 / NCIMB 13414 / VKM Ac-1990 / NM-1</strain>
    </source>
</reference>
<dbReference type="InterPro" id="IPR003615">
    <property type="entry name" value="HNH_nuc"/>
</dbReference>
<keyword evidence="2" id="KW-1185">Reference proteome</keyword>
<dbReference type="eggNOG" id="COG1403">
    <property type="taxonomic scope" value="Bacteria"/>
</dbReference>
<dbReference type="EMBL" id="AP012204">
    <property type="protein sequence ID" value="BAK38209.1"/>
    <property type="molecule type" value="Genomic_DNA"/>
</dbReference>
<evidence type="ECO:0000313" key="1">
    <source>
        <dbReference type="EMBL" id="BAK38209.1"/>
    </source>
</evidence>
<accession>F5XIH1</accession>
<dbReference type="HOGENOM" id="CLU_1168825_0_0_11"/>